<sequence>MKIQEKLRNISNVFVFNQDLLLIKETEFFINKNNYQKNEDDYIFISNNHLFMVMNKVLYEYKDNSFQLVSKEYTNVYLNNDEVQILTRINDDFPVKTFFKINKREFSFEGLISILYGNDSYMYLYDSLSRKEIKIINKEGIELNNFIQPENFKIYLKPEVIENILYFIAYNENQKNQLLTGLDIETGAIVWQNRYEITSERKFISAPAFNKSDQLYYGIGSVYQVFNPKTGEIVLEK</sequence>
<dbReference type="InterPro" id="IPR011047">
    <property type="entry name" value="Quinoprotein_ADH-like_sf"/>
</dbReference>
<comment type="caution">
    <text evidence="1">The sequence shown here is derived from an EMBL/GenBank/DDBJ whole genome shotgun (WGS) entry which is preliminary data.</text>
</comment>
<organism evidence="1 2">
    <name type="scientific">Flavobacterium columnare</name>
    <dbReference type="NCBI Taxonomy" id="996"/>
    <lineage>
        <taxon>Bacteria</taxon>
        <taxon>Pseudomonadati</taxon>
        <taxon>Bacteroidota</taxon>
        <taxon>Flavobacteriia</taxon>
        <taxon>Flavobacteriales</taxon>
        <taxon>Flavobacteriaceae</taxon>
        <taxon>Flavobacterium</taxon>
    </lineage>
</organism>
<reference evidence="1 2" key="1">
    <citation type="journal article" date="2017" name="Infect. Genet. Evol.">
        <title>Comparative genome analysis of fish pathogen Flavobacterium columnare reveals extensive sequence diversity within the species.</title>
        <authorList>
            <person name="Kayansamruaj P."/>
            <person name="Dong H.T."/>
            <person name="Hirono I."/>
            <person name="Kondo H."/>
            <person name="Senapin S."/>
            <person name="Rodkhum C."/>
        </authorList>
    </citation>
    <scope>NUCLEOTIDE SEQUENCE [LARGE SCALE GENOMIC DNA]</scope>
    <source>
        <strain evidence="1 2">1214</strain>
    </source>
</reference>
<gene>
    <name evidence="1" type="ORF">BWK62_15505</name>
</gene>
<feature type="non-terminal residue" evidence="1">
    <location>
        <position position="237"/>
    </location>
</feature>
<dbReference type="SUPFAM" id="SSF50998">
    <property type="entry name" value="Quinoprotein alcohol dehydrogenase-like"/>
    <property type="match status" value="1"/>
</dbReference>
<dbReference type="Proteomes" id="UP000198034">
    <property type="component" value="Unassembled WGS sequence"/>
</dbReference>
<accession>A0A246G6V9</accession>
<proteinExistence type="predicted"/>
<dbReference type="AlphaFoldDB" id="A0A246G6V9"/>
<evidence type="ECO:0000313" key="1">
    <source>
        <dbReference type="EMBL" id="OWP73935.1"/>
    </source>
</evidence>
<name>A0A246G6V9_9FLAO</name>
<evidence type="ECO:0000313" key="2">
    <source>
        <dbReference type="Proteomes" id="UP000198034"/>
    </source>
</evidence>
<protein>
    <submittedName>
        <fullName evidence="1">Uncharacterized protein</fullName>
    </submittedName>
</protein>
<dbReference type="EMBL" id="MTCY01000142">
    <property type="protein sequence ID" value="OWP73935.1"/>
    <property type="molecule type" value="Genomic_DNA"/>
</dbReference>